<organism evidence="1 2">
    <name type="scientific">Rhizobium meliloti</name>
    <name type="common">Ensifer meliloti</name>
    <name type="synonym">Sinorhizobium meliloti</name>
    <dbReference type="NCBI Taxonomy" id="382"/>
    <lineage>
        <taxon>Bacteria</taxon>
        <taxon>Pseudomonadati</taxon>
        <taxon>Pseudomonadota</taxon>
        <taxon>Alphaproteobacteria</taxon>
        <taxon>Hyphomicrobiales</taxon>
        <taxon>Rhizobiaceae</taxon>
        <taxon>Sinorhizobium/Ensifer group</taxon>
        <taxon>Sinorhizobium</taxon>
    </lineage>
</organism>
<proteinExistence type="predicted"/>
<dbReference type="RefSeq" id="WP_100674515.1">
    <property type="nucleotide sequence ID" value="NZ_NJGD01000022.1"/>
</dbReference>
<comment type="caution">
    <text evidence="1">The sequence shown here is derived from an EMBL/GenBank/DDBJ whole genome shotgun (WGS) entry which is preliminary data.</text>
</comment>
<dbReference type="AlphaFoldDB" id="A0A2J0YUU5"/>
<accession>A0A2J0YUU5</accession>
<dbReference type="EMBL" id="NJGD01000022">
    <property type="protein sequence ID" value="PJR10701.1"/>
    <property type="molecule type" value="Genomic_DNA"/>
</dbReference>
<sequence length="309" mass="32406">MRFEDRQLVHLASEQTRAAFFDSAALERIALASYLIDAGTLDPPWSAAFDELTFTTTFPSRQRARIESRWDASSMRAEGMLDLESQDRSLSGVSAVWRGAVIARGRVGGGRVDAIAGGFPSLAEVDAAIDSGGAPPPASGPARDAARRDEVALRLANAIGRPNTVSGADVATLVADEGAADIASFLVTGQAARKLGALSVRFASDAPAAPVPVRLELTAAILIFDPGATDILLADRLRATQRAQDLLSGEASSRNATAGLSRRNEIAAIWIVPAGWFNDADWPGATAAARLAEASAWLRAYGIALVTRA</sequence>
<protein>
    <submittedName>
        <fullName evidence="1">Uncharacterized protein</fullName>
    </submittedName>
</protein>
<dbReference type="Proteomes" id="UP000231987">
    <property type="component" value="Unassembled WGS sequence"/>
</dbReference>
<evidence type="ECO:0000313" key="2">
    <source>
        <dbReference type="Proteomes" id="UP000231987"/>
    </source>
</evidence>
<evidence type="ECO:0000313" key="1">
    <source>
        <dbReference type="EMBL" id="PJR10701.1"/>
    </source>
</evidence>
<reference evidence="1 2" key="1">
    <citation type="submission" date="2017-06" db="EMBL/GenBank/DDBJ databases">
        <title>Ensifer strains isolated from leguminous trees and herbs display diverse denitrification phenotypes with some acting as strong N2O sinks.</title>
        <authorList>
            <person name="Woliy K."/>
            <person name="Mania D."/>
            <person name="Bakken L.R."/>
            <person name="Frostegard A."/>
        </authorList>
    </citation>
    <scope>NUCLEOTIDE SEQUENCE [LARGE SCALE GENOMIC DNA]</scope>
    <source>
        <strain evidence="1 2">AC50a</strain>
    </source>
</reference>
<name>A0A2J0YUU5_RHIML</name>
<gene>
    <name evidence="1" type="ORF">CEJ86_29025</name>
</gene>